<dbReference type="Proteomes" id="UP000887580">
    <property type="component" value="Unplaced"/>
</dbReference>
<reference evidence="2" key="1">
    <citation type="submission" date="2022-11" db="UniProtKB">
        <authorList>
            <consortium name="WormBaseParasite"/>
        </authorList>
    </citation>
    <scope>IDENTIFICATION</scope>
</reference>
<accession>A0AC35FVF2</accession>
<evidence type="ECO:0000313" key="2">
    <source>
        <dbReference type="WBParaSite" id="PS1159_v2.g21262.t1"/>
    </source>
</evidence>
<name>A0AC35FVF2_9BILA</name>
<protein>
    <submittedName>
        <fullName evidence="2">Uncharacterized protein</fullName>
    </submittedName>
</protein>
<sequence>MDTKGLKECEICGDDKDVNRHYGVVACYGCKAFFRRSIFEKKRYECKDGGRCSIRKSNRNKCRHCRFEKCLEAGMSEDSFRESHSYSNSTTNSKPASVIQSPINSPMCPIPSPRTLLTTSSDTLINFLKLMTRSTIEAYDPKYENLNYEEIRKLPIGRHVTLSEGLKHPELVAPRVKINWKCIRPAVSAELAFGWYQIFVVTADWARGIPQFRMLSCQDQERLFQLNFANISFPLLLYYFAKDNLSFDKVPASNGGYVSPEMFESQVISGMLRKIIDIYYTHLIRPFMEVSLAIPDEEEVCMSMTIMLFQFSEVLSNEGHVICKSYKEKLFAALYEYQLSKFPEKTDIERIQRYAQLLEMMQRVTKVWSVESDLHLMMSTFDEMNIDGIPKDLLFNRFLMKTE</sequence>
<proteinExistence type="predicted"/>
<dbReference type="WBParaSite" id="PS1159_v2.g21262.t1">
    <property type="protein sequence ID" value="PS1159_v2.g21262.t1"/>
    <property type="gene ID" value="PS1159_v2.g21262"/>
</dbReference>
<evidence type="ECO:0000313" key="1">
    <source>
        <dbReference type="Proteomes" id="UP000887580"/>
    </source>
</evidence>
<organism evidence="1 2">
    <name type="scientific">Panagrolaimus sp. PS1159</name>
    <dbReference type="NCBI Taxonomy" id="55785"/>
    <lineage>
        <taxon>Eukaryota</taxon>
        <taxon>Metazoa</taxon>
        <taxon>Ecdysozoa</taxon>
        <taxon>Nematoda</taxon>
        <taxon>Chromadorea</taxon>
        <taxon>Rhabditida</taxon>
        <taxon>Tylenchina</taxon>
        <taxon>Panagrolaimomorpha</taxon>
        <taxon>Panagrolaimoidea</taxon>
        <taxon>Panagrolaimidae</taxon>
        <taxon>Panagrolaimus</taxon>
    </lineage>
</organism>